<keyword evidence="1" id="KW-0812">Transmembrane</keyword>
<feature type="transmembrane region" description="Helical" evidence="1">
    <location>
        <begin position="50"/>
        <end position="69"/>
    </location>
</feature>
<keyword evidence="1" id="KW-0472">Membrane</keyword>
<sequence length="70" mass="7782">MATSDGVYLDGTRQVNIIVCDVLMWAFAFILMVLRLYTRGLLTRAIGIEDWVLLAAVVSSTTLCGVIIYR</sequence>
<dbReference type="AlphaFoldDB" id="A0A0D2YG18"/>
<evidence type="ECO:0000313" key="3">
    <source>
        <dbReference type="Proteomes" id="UP000002489"/>
    </source>
</evidence>
<evidence type="ECO:0000256" key="1">
    <source>
        <dbReference type="SAM" id="Phobius"/>
    </source>
</evidence>
<organism evidence="2 3">
    <name type="scientific">Fusarium oxysporum (strain Fo5176)</name>
    <name type="common">Fusarium vascular wilt</name>
    <dbReference type="NCBI Taxonomy" id="660025"/>
    <lineage>
        <taxon>Eukaryota</taxon>
        <taxon>Fungi</taxon>
        <taxon>Dikarya</taxon>
        <taxon>Ascomycota</taxon>
        <taxon>Pezizomycotina</taxon>
        <taxon>Sordariomycetes</taxon>
        <taxon>Hypocreomycetidae</taxon>
        <taxon>Hypocreales</taxon>
        <taxon>Nectriaceae</taxon>
        <taxon>Fusarium</taxon>
        <taxon>Fusarium oxysporum species complex</taxon>
    </lineage>
</organism>
<keyword evidence="1" id="KW-1133">Transmembrane helix</keyword>
<reference evidence="3" key="1">
    <citation type="journal article" date="2012" name="Mol. Plant Microbe Interact.">
        <title>A highly conserved effector in Fusarium oxysporum is required for full virulence on Arabidopsis.</title>
        <authorList>
            <person name="Thatcher L.F."/>
            <person name="Gardiner D.M."/>
            <person name="Kazan K."/>
            <person name="Manners J."/>
        </authorList>
    </citation>
    <scope>NUCLEOTIDE SEQUENCE [LARGE SCALE GENOMIC DNA]</scope>
    <source>
        <strain evidence="3">Fo5176</strain>
    </source>
</reference>
<dbReference type="Proteomes" id="UP000002489">
    <property type="component" value="Unassembled WGS sequence"/>
</dbReference>
<evidence type="ECO:0000313" key="2">
    <source>
        <dbReference type="EnsemblFungi" id="FOXG_15256P0"/>
    </source>
</evidence>
<feature type="transmembrane region" description="Helical" evidence="1">
    <location>
        <begin position="15"/>
        <end position="38"/>
    </location>
</feature>
<name>A0A0D2YG18_FUSOF</name>
<proteinExistence type="predicted"/>
<accession>A0A0D2YG18</accession>
<reference evidence="2" key="2">
    <citation type="submission" date="2025-08" db="UniProtKB">
        <authorList>
            <consortium name="EnsemblFungi"/>
        </authorList>
    </citation>
    <scope>IDENTIFICATION</scope>
    <source>
        <strain evidence="2">4287 / CBS 123668 / FGSC 9935 / NRRL 34936</strain>
    </source>
</reference>
<protein>
    <submittedName>
        <fullName evidence="2">Uncharacterized protein</fullName>
    </submittedName>
</protein>
<dbReference type="EnsemblFungi" id="FOXG_15256T0">
    <property type="protein sequence ID" value="FOXG_15256P0"/>
    <property type="gene ID" value="FOXG_15256"/>
</dbReference>